<accession>A0A9Y2IE19</accession>
<feature type="domain" description="Phosphomevalonate dehydratase small subunit-like" evidence="2">
    <location>
        <begin position="25"/>
        <end position="107"/>
    </location>
</feature>
<dbReference type="EMBL" id="CP127294">
    <property type="protein sequence ID" value="WIX77779.1"/>
    <property type="molecule type" value="Genomic_DNA"/>
</dbReference>
<name>A0A9Y2IE19_9PSEU</name>
<dbReference type="PANTHER" id="PTHR36577:SF3">
    <property type="entry name" value="DUF521 DOMAIN PROTEIN (AFU_ORTHOLOGUE AFUA_6G00490)"/>
    <property type="match status" value="1"/>
</dbReference>
<dbReference type="KEGG" id="acab:QRX50_41330"/>
<evidence type="ECO:0000313" key="4">
    <source>
        <dbReference type="Proteomes" id="UP001236014"/>
    </source>
</evidence>
<dbReference type="RefSeq" id="WP_285968516.1">
    <property type="nucleotide sequence ID" value="NZ_CP127294.1"/>
</dbReference>
<dbReference type="AlphaFoldDB" id="A0A9Y2IE19"/>
<protein>
    <submittedName>
        <fullName evidence="3">DUF126 domain-containing protein</fullName>
    </submittedName>
</protein>
<dbReference type="Gene3D" id="3.50.30.10">
    <property type="entry name" value="Phosphohistidine domain"/>
    <property type="match status" value="1"/>
</dbReference>
<dbReference type="Pfam" id="PF01989">
    <property type="entry name" value="AcnX_swivel_put"/>
    <property type="match status" value="1"/>
</dbReference>
<keyword evidence="4" id="KW-1185">Reference proteome</keyword>
<sequence>MGELTGRTVFPGEATGEPLVLDAPLSFWGGTDLSGRIVDEHHPQRGATLTGRVLVLPRARGSSSSSSVLAEQIRSGTAPAALVLTEPDAILMLGAWVAAELYELRLPIVVLTPQDYARLAACRGPVRVSAGPENAVIRLG</sequence>
<dbReference type="InterPro" id="IPR002840">
    <property type="entry name" value="PMDh-S-like_dom"/>
</dbReference>
<gene>
    <name evidence="3" type="ORF">QRX50_41330</name>
</gene>
<dbReference type="GO" id="GO:0016829">
    <property type="term" value="F:lyase activity"/>
    <property type="evidence" value="ECO:0007669"/>
    <property type="project" value="UniProtKB-KW"/>
</dbReference>
<evidence type="ECO:0000313" key="3">
    <source>
        <dbReference type="EMBL" id="WIX77779.1"/>
    </source>
</evidence>
<proteinExistence type="predicted"/>
<organism evidence="3 4">
    <name type="scientific">Amycolatopsis carbonis</name>
    <dbReference type="NCBI Taxonomy" id="715471"/>
    <lineage>
        <taxon>Bacteria</taxon>
        <taxon>Bacillati</taxon>
        <taxon>Actinomycetota</taxon>
        <taxon>Actinomycetes</taxon>
        <taxon>Pseudonocardiales</taxon>
        <taxon>Pseudonocardiaceae</taxon>
        <taxon>Amycolatopsis</taxon>
    </lineage>
</organism>
<evidence type="ECO:0000256" key="1">
    <source>
        <dbReference type="ARBA" id="ARBA00023239"/>
    </source>
</evidence>
<evidence type="ECO:0000259" key="2">
    <source>
        <dbReference type="Pfam" id="PF01989"/>
    </source>
</evidence>
<reference evidence="3 4" key="1">
    <citation type="submission" date="2023-06" db="EMBL/GenBank/DDBJ databases">
        <authorList>
            <person name="Oyuntsetseg B."/>
            <person name="Kim S.B."/>
        </authorList>
    </citation>
    <scope>NUCLEOTIDE SEQUENCE [LARGE SCALE GENOMIC DNA]</scope>
    <source>
        <strain evidence="3 4">2-15</strain>
    </source>
</reference>
<dbReference type="SUPFAM" id="SSF52016">
    <property type="entry name" value="LeuD/IlvD-like"/>
    <property type="match status" value="1"/>
</dbReference>
<keyword evidence="1" id="KW-0456">Lyase</keyword>
<dbReference type="PANTHER" id="PTHR36577">
    <property type="entry name" value="DUF521 DOMAIN PROTEIN (AFU_ORTHOLOGUE AFUA_6G00490)"/>
    <property type="match status" value="1"/>
</dbReference>
<dbReference type="Proteomes" id="UP001236014">
    <property type="component" value="Chromosome"/>
</dbReference>